<reference evidence="1" key="1">
    <citation type="journal article" date="2014" name="Front. Microbiol.">
        <title>High frequency of phylogenetically diverse reductive dehalogenase-homologous genes in deep subseafloor sedimentary metagenomes.</title>
        <authorList>
            <person name="Kawai M."/>
            <person name="Futagami T."/>
            <person name="Toyoda A."/>
            <person name="Takaki Y."/>
            <person name="Nishi S."/>
            <person name="Hori S."/>
            <person name="Arai W."/>
            <person name="Tsubouchi T."/>
            <person name="Morono Y."/>
            <person name="Uchiyama I."/>
            <person name="Ito T."/>
            <person name="Fujiyama A."/>
            <person name="Inagaki F."/>
            <person name="Takami H."/>
        </authorList>
    </citation>
    <scope>NUCLEOTIDE SEQUENCE</scope>
    <source>
        <strain evidence="1">Expedition CK06-06</strain>
    </source>
</reference>
<protein>
    <submittedName>
        <fullName evidence="1">Uncharacterized protein</fullName>
    </submittedName>
</protein>
<name>X1LZS5_9ZZZZ</name>
<organism evidence="1">
    <name type="scientific">marine sediment metagenome</name>
    <dbReference type="NCBI Taxonomy" id="412755"/>
    <lineage>
        <taxon>unclassified sequences</taxon>
        <taxon>metagenomes</taxon>
        <taxon>ecological metagenomes</taxon>
    </lineage>
</organism>
<sequence length="194" mass="21408">MAKVKAPLFSFGASGQLAKSLVYGDWKGIDWVRQHVIPANPKTADQQQQRGYFKTAVDQWHTDGFTLDDVKAWNLLALALKEALSGFNVYVRLKVSSLIAELTWRKFVDITIGTPTADTCDVTIAEVTEHASTLYYGTSKTSMLESVEGAFETDTETYAMTGLTAATVYYFYIKTTEVGAAERTGIYKFKTAAA</sequence>
<dbReference type="EMBL" id="BARV01003114">
    <property type="protein sequence ID" value="GAH99618.1"/>
    <property type="molecule type" value="Genomic_DNA"/>
</dbReference>
<proteinExistence type="predicted"/>
<gene>
    <name evidence="1" type="ORF">S06H3_07627</name>
</gene>
<dbReference type="AlphaFoldDB" id="X1LZS5"/>
<comment type="caution">
    <text evidence="1">The sequence shown here is derived from an EMBL/GenBank/DDBJ whole genome shotgun (WGS) entry which is preliminary data.</text>
</comment>
<accession>X1LZS5</accession>
<evidence type="ECO:0000313" key="1">
    <source>
        <dbReference type="EMBL" id="GAH99618.1"/>
    </source>
</evidence>